<dbReference type="Gene3D" id="1.10.238.260">
    <property type="match status" value="1"/>
</dbReference>
<accession>A0A7V8RC10</accession>
<dbReference type="Gene3D" id="3.20.20.70">
    <property type="entry name" value="Aldolase class I"/>
    <property type="match status" value="1"/>
</dbReference>
<evidence type="ECO:0000313" key="9">
    <source>
        <dbReference type="EMBL" id="MBA1373682.1"/>
    </source>
</evidence>
<keyword evidence="10" id="KW-1185">Reference proteome</keyword>
<dbReference type="AlphaFoldDB" id="A0A7V8RC10"/>
<evidence type="ECO:0000256" key="6">
    <source>
        <dbReference type="ARBA" id="ARBA00048019"/>
    </source>
</evidence>
<evidence type="ECO:0000256" key="7">
    <source>
        <dbReference type="RuleBase" id="RU003523"/>
    </source>
</evidence>
<evidence type="ECO:0000256" key="5">
    <source>
        <dbReference type="ARBA" id="ARBA00022679"/>
    </source>
</evidence>
<evidence type="ECO:0000256" key="3">
    <source>
        <dbReference type="ARBA" id="ARBA00012974"/>
    </source>
</evidence>
<dbReference type="GO" id="GO:0019752">
    <property type="term" value="P:carboxylic acid metabolic process"/>
    <property type="evidence" value="ECO:0007669"/>
    <property type="project" value="InterPro"/>
</dbReference>
<comment type="caution">
    <text evidence="9">The sequence shown here is derived from an EMBL/GenBank/DDBJ whole genome shotgun (WGS) entry which is preliminary data.</text>
</comment>
<dbReference type="Pfam" id="PF00682">
    <property type="entry name" value="HMGL-like"/>
    <property type="match status" value="1"/>
</dbReference>
<dbReference type="Proteomes" id="UP000589292">
    <property type="component" value="Unassembled WGS sequence"/>
</dbReference>
<dbReference type="PROSITE" id="PS00815">
    <property type="entry name" value="AIPM_HOMOCIT_SYNTH_1"/>
    <property type="match status" value="1"/>
</dbReference>
<protein>
    <recommendedName>
        <fullName evidence="4">Homocitrate synthase</fullName>
        <ecNumber evidence="3">2.3.3.14</ecNumber>
    </recommendedName>
</protein>
<organism evidence="9 10">
    <name type="scientific">Sphingomonas ursincola</name>
    <dbReference type="NCBI Taxonomy" id="56361"/>
    <lineage>
        <taxon>Bacteria</taxon>
        <taxon>Pseudomonadati</taxon>
        <taxon>Pseudomonadota</taxon>
        <taxon>Alphaproteobacteria</taxon>
        <taxon>Sphingomonadales</taxon>
        <taxon>Sphingomonadaceae</taxon>
        <taxon>Sphingomonas</taxon>
    </lineage>
</organism>
<dbReference type="SUPFAM" id="SSF51569">
    <property type="entry name" value="Aldolase"/>
    <property type="match status" value="1"/>
</dbReference>
<dbReference type="GO" id="GO:0004410">
    <property type="term" value="F:homocitrate synthase activity"/>
    <property type="evidence" value="ECO:0007669"/>
    <property type="project" value="UniProtKB-EC"/>
</dbReference>
<name>A0A7V8RC10_9SPHN</name>
<keyword evidence="5 7" id="KW-0808">Transferase</keyword>
<dbReference type="PROSITE" id="PS50991">
    <property type="entry name" value="PYR_CT"/>
    <property type="match status" value="1"/>
</dbReference>
<dbReference type="PROSITE" id="PS00816">
    <property type="entry name" value="AIPM_HOMOCIT_SYNTH_2"/>
    <property type="match status" value="1"/>
</dbReference>
<dbReference type="PANTHER" id="PTHR42880:SF1">
    <property type="entry name" value="ISOPROPYLMALATE_HOMOCITRATE_CITRAMALATE SYNTHASE FAMILY PROTEIN"/>
    <property type="match status" value="1"/>
</dbReference>
<dbReference type="EMBL" id="VDES01000001">
    <property type="protein sequence ID" value="MBA1373682.1"/>
    <property type="molecule type" value="Genomic_DNA"/>
</dbReference>
<dbReference type="PANTHER" id="PTHR42880">
    <property type="entry name" value="HOMOCITRATE SYNTHASE"/>
    <property type="match status" value="1"/>
</dbReference>
<dbReference type="Pfam" id="PF22617">
    <property type="entry name" value="HCS_D2"/>
    <property type="match status" value="1"/>
</dbReference>
<gene>
    <name evidence="9" type="ORF">FG486_04980</name>
</gene>
<evidence type="ECO:0000256" key="1">
    <source>
        <dbReference type="ARBA" id="ARBA00003050"/>
    </source>
</evidence>
<comment type="catalytic activity">
    <reaction evidence="6">
        <text>acetyl-CoA + 2-oxoglutarate + H2O = (2R)-homocitrate + CoA + H(+)</text>
        <dbReference type="Rhea" id="RHEA:12929"/>
        <dbReference type="ChEBI" id="CHEBI:15377"/>
        <dbReference type="ChEBI" id="CHEBI:15378"/>
        <dbReference type="ChEBI" id="CHEBI:16810"/>
        <dbReference type="ChEBI" id="CHEBI:57287"/>
        <dbReference type="ChEBI" id="CHEBI:57288"/>
        <dbReference type="ChEBI" id="CHEBI:58884"/>
        <dbReference type="EC" id="2.3.3.14"/>
    </reaction>
</comment>
<dbReference type="InterPro" id="IPR054691">
    <property type="entry name" value="LeuA/HCS_post-cat"/>
</dbReference>
<evidence type="ECO:0000313" key="10">
    <source>
        <dbReference type="Proteomes" id="UP000589292"/>
    </source>
</evidence>
<evidence type="ECO:0000256" key="2">
    <source>
        <dbReference type="ARBA" id="ARBA00006154"/>
    </source>
</evidence>
<comment type="function">
    <text evidence="1">This protein is a Fe-Mo-cofactor biosynthetic component.</text>
</comment>
<reference evidence="9 10" key="1">
    <citation type="journal article" date="1994" name="Int. J. Syst. Bacteriol.">
        <title>Phylogenetic positions of novel aerobic, bacteriochlorophyll a-containing bacteria and description of Roseococcus thiosulfatophilus gen. nov., sp. nov., Erythromicrobium ramosum gen. nov., sp. nov., and Erythrobacter litoralis sp. nov.</title>
        <authorList>
            <person name="Yurkov V."/>
            <person name="Stackebrandt E."/>
            <person name="Holmes A."/>
            <person name="Fuerst J.A."/>
            <person name="Hugenholtz P."/>
            <person name="Golecki J."/>
            <person name="Gad'on N."/>
            <person name="Gorlenko V.M."/>
            <person name="Kompantseva E.I."/>
            <person name="Drews G."/>
        </authorList>
    </citation>
    <scope>NUCLEOTIDE SEQUENCE [LARGE SCALE GENOMIC DNA]</scope>
    <source>
        <strain evidence="9 10">KR-99</strain>
    </source>
</reference>
<feature type="domain" description="Pyruvate carboxyltransferase" evidence="8">
    <location>
        <begin position="6"/>
        <end position="257"/>
    </location>
</feature>
<evidence type="ECO:0000259" key="8">
    <source>
        <dbReference type="PROSITE" id="PS50991"/>
    </source>
</evidence>
<dbReference type="InterPro" id="IPR000891">
    <property type="entry name" value="PYR_CT"/>
</dbReference>
<comment type="similarity">
    <text evidence="2 7">Belongs to the alpha-IPM synthase/homocitrate synthase family.</text>
</comment>
<sequence length="379" mass="40567">MVRNDIVYEDTTLRDGEQSPGVAFGRDTKIAIFTALRALGVRWMEVGIPAMGGSELAVIRELLERGSDLMLIGWNRGKLDDVVQSLDLGFRAIHIGLPASDVHLKHSVGRDRGWLVEQARTLIGVAKDRGAFVSISAEDVGRTDPSFLIDYAGAVKDAGADRLRLSDTIGILSPSRYAAVVASIAKAVPIDLQCHAHNDYGLATANTLAGLEAGARYFHATVNAIGERAGMADIAQVALCLRDFHGVDLGLDLTQLKALSDLLARATGHAPPPWHPVVGDNVFAHESGIHVKGVVRNANTFEPFDPAEVGGTRKIVIGKHSGTEAIRYVLREQGIEADAGELRQCLGAVREFAMEEERALSAGELVAIHRRIASEAAVA</sequence>
<dbReference type="InterPro" id="IPR002034">
    <property type="entry name" value="AIPM/Hcit_synth_CS"/>
</dbReference>
<dbReference type="InterPro" id="IPR013785">
    <property type="entry name" value="Aldolase_TIM"/>
</dbReference>
<proteinExistence type="inferred from homology"/>
<dbReference type="EC" id="2.3.3.14" evidence="3"/>
<evidence type="ECO:0000256" key="4">
    <source>
        <dbReference type="ARBA" id="ARBA00020735"/>
    </source>
</evidence>